<dbReference type="FunFam" id="1.10.150.20:FF:000001">
    <property type="entry name" value="DNA-directed RNA polymerase subunit alpha"/>
    <property type="match status" value="1"/>
</dbReference>
<comment type="catalytic activity">
    <reaction evidence="10 11">
        <text>RNA(n) + a ribonucleoside 5'-triphosphate = RNA(n+1) + diphosphate</text>
        <dbReference type="Rhea" id="RHEA:21248"/>
        <dbReference type="Rhea" id="RHEA-COMP:14527"/>
        <dbReference type="Rhea" id="RHEA-COMP:17342"/>
        <dbReference type="ChEBI" id="CHEBI:33019"/>
        <dbReference type="ChEBI" id="CHEBI:61557"/>
        <dbReference type="ChEBI" id="CHEBI:140395"/>
        <dbReference type="EC" id="2.7.7.6"/>
    </reaction>
</comment>
<dbReference type="KEGG" id="nio:NITINOP_1759"/>
<dbReference type="InterPro" id="IPR011260">
    <property type="entry name" value="RNAP_asu_C"/>
</dbReference>
<dbReference type="Pfam" id="PF01000">
    <property type="entry name" value="RNA_pol_A_bac"/>
    <property type="match status" value="1"/>
</dbReference>
<comment type="function">
    <text evidence="11">DNA-dependent RNA polymerase catalyzes the transcription of DNA into RNA using the four ribonucleoside triphosphates as substrates.</text>
</comment>
<comment type="similarity">
    <text evidence="1 11">Belongs to the RNA polymerase alpha chain family.</text>
</comment>
<evidence type="ECO:0000256" key="1">
    <source>
        <dbReference type="ARBA" id="ARBA00007123"/>
    </source>
</evidence>
<dbReference type="GO" id="GO:0005737">
    <property type="term" value="C:cytoplasm"/>
    <property type="evidence" value="ECO:0007669"/>
    <property type="project" value="UniProtKB-ARBA"/>
</dbReference>
<dbReference type="InterPro" id="IPR036603">
    <property type="entry name" value="RBP11-like"/>
</dbReference>
<dbReference type="NCBIfam" id="TIGR02027">
    <property type="entry name" value="rpoA"/>
    <property type="match status" value="1"/>
</dbReference>
<evidence type="ECO:0000256" key="12">
    <source>
        <dbReference type="SAM" id="MobiDB-lite"/>
    </source>
</evidence>
<dbReference type="HAMAP" id="MF_00059">
    <property type="entry name" value="RNApol_bact_RpoA"/>
    <property type="match status" value="1"/>
</dbReference>
<dbReference type="Proteomes" id="UP000066284">
    <property type="component" value="Chromosome 1"/>
</dbReference>
<feature type="region of interest" description="Disordered" evidence="12">
    <location>
        <begin position="248"/>
        <end position="270"/>
    </location>
</feature>
<organism evidence="14 15">
    <name type="scientific">Candidatus Nitrospira inopinata</name>
    <dbReference type="NCBI Taxonomy" id="1715989"/>
    <lineage>
        <taxon>Bacteria</taxon>
        <taxon>Pseudomonadati</taxon>
        <taxon>Nitrospirota</taxon>
        <taxon>Nitrospiria</taxon>
        <taxon>Nitrospirales</taxon>
        <taxon>Nitrospiraceae</taxon>
        <taxon>Nitrospira</taxon>
    </lineage>
</organism>
<dbReference type="SUPFAM" id="SSF55257">
    <property type="entry name" value="RBP11-like subunits of RNA polymerase"/>
    <property type="match status" value="1"/>
</dbReference>
<evidence type="ECO:0000313" key="14">
    <source>
        <dbReference type="EMBL" id="CUQ66734.1"/>
    </source>
</evidence>
<dbReference type="SUPFAM" id="SSF47789">
    <property type="entry name" value="C-terminal domain of RNA polymerase alpha subunit"/>
    <property type="match status" value="1"/>
</dbReference>
<dbReference type="GO" id="GO:0006351">
    <property type="term" value="P:DNA-templated transcription"/>
    <property type="evidence" value="ECO:0007669"/>
    <property type="project" value="UniProtKB-UniRule"/>
</dbReference>
<evidence type="ECO:0000259" key="13">
    <source>
        <dbReference type="SMART" id="SM00662"/>
    </source>
</evidence>
<dbReference type="GO" id="GO:0000428">
    <property type="term" value="C:DNA-directed RNA polymerase complex"/>
    <property type="evidence" value="ECO:0007669"/>
    <property type="project" value="UniProtKB-KW"/>
</dbReference>
<dbReference type="CDD" id="cd06928">
    <property type="entry name" value="RNAP_alpha_NTD"/>
    <property type="match status" value="1"/>
</dbReference>
<gene>
    <name evidence="11 14" type="primary">rpoA</name>
    <name evidence="14" type="ORF">NITINOP_1759</name>
</gene>
<dbReference type="STRING" id="1715989.NITINOP_1759"/>
<comment type="domain">
    <text evidence="11">The N-terminal domain is essential for RNAP assembly and basal transcription, whereas the C-terminal domain is involved in interaction with transcriptional regulators and with upstream promoter elements.</text>
</comment>
<keyword evidence="6 11" id="KW-0548">Nucleotidyltransferase</keyword>
<keyword evidence="4 11" id="KW-0240">DNA-directed RNA polymerase</keyword>
<dbReference type="Pfam" id="PF01193">
    <property type="entry name" value="RNA_pol_L"/>
    <property type="match status" value="1"/>
</dbReference>
<evidence type="ECO:0000256" key="4">
    <source>
        <dbReference type="ARBA" id="ARBA00022478"/>
    </source>
</evidence>
<dbReference type="Pfam" id="PF03118">
    <property type="entry name" value="RNA_pol_A_CTD"/>
    <property type="match status" value="1"/>
</dbReference>
<feature type="domain" description="DNA-directed RNA polymerase RpoA/D/Rpb3-type" evidence="13">
    <location>
        <begin position="41"/>
        <end position="248"/>
    </location>
</feature>
<evidence type="ECO:0000256" key="2">
    <source>
        <dbReference type="ARBA" id="ARBA00012418"/>
    </source>
</evidence>
<evidence type="ECO:0000256" key="11">
    <source>
        <dbReference type="HAMAP-Rule" id="MF_00059"/>
    </source>
</evidence>
<sequence length="349" mass="38531">MLRRLVNYLDGKWEGVMIKAMKDFQIPMRVEVDKDTLSPTYGRFTTEAFERGFGTTIGNALRRVLLSSLTGAAVTMVKIEGVVHEFSTIPGVTEDVTAIILNIKSLRLALHTDKPKTIRLKKTGPGEAKGSDIVHDADVTVLTPDLHIATLDKDATLDIEMTVKHGRGYVPAERNKEEGLPIGVIAIDSIFSPIRRVNFHVENARVGRMTDYDKLTMEIWTDATIAPRDALSTAAGILREHLDIFINPEERGEGKPEAGREETQREVNKHLSRSVNELELSVRAANCLKNANIKTIGDLVQKTEGEMLRTKNFGKKSLNEIKEILAEMGLSLGTKLDAGQSHNGGPKSE</sequence>
<dbReference type="GO" id="GO:0003677">
    <property type="term" value="F:DNA binding"/>
    <property type="evidence" value="ECO:0007669"/>
    <property type="project" value="UniProtKB-UniRule"/>
</dbReference>
<accession>A0A0S4KU95</accession>
<name>A0A0S4KU95_9BACT</name>
<dbReference type="GO" id="GO:0003899">
    <property type="term" value="F:DNA-directed RNA polymerase activity"/>
    <property type="evidence" value="ECO:0007669"/>
    <property type="project" value="UniProtKB-UniRule"/>
</dbReference>
<evidence type="ECO:0000256" key="9">
    <source>
        <dbReference type="ARBA" id="ARBA00033070"/>
    </source>
</evidence>
<dbReference type="NCBIfam" id="NF003513">
    <property type="entry name" value="PRK05182.1-2"/>
    <property type="match status" value="1"/>
</dbReference>
<dbReference type="InterPro" id="IPR036643">
    <property type="entry name" value="RNApol_insert_sf"/>
</dbReference>
<evidence type="ECO:0000256" key="7">
    <source>
        <dbReference type="ARBA" id="ARBA00023163"/>
    </source>
</evidence>
<dbReference type="Gene3D" id="3.30.1360.10">
    <property type="entry name" value="RNA polymerase, RBP11-like subunit"/>
    <property type="match status" value="1"/>
</dbReference>
<dbReference type="InterPro" id="IPR011773">
    <property type="entry name" value="DNA-dir_RpoA"/>
</dbReference>
<evidence type="ECO:0000256" key="6">
    <source>
        <dbReference type="ARBA" id="ARBA00022695"/>
    </source>
</evidence>
<evidence type="ECO:0000256" key="10">
    <source>
        <dbReference type="ARBA" id="ARBA00048552"/>
    </source>
</evidence>
<dbReference type="InterPro" id="IPR011262">
    <property type="entry name" value="DNA-dir_RNA_pol_insert"/>
</dbReference>
<dbReference type="InterPro" id="IPR011263">
    <property type="entry name" value="DNA-dir_RNA_pol_RpoA/D/Rpb3"/>
</dbReference>
<evidence type="ECO:0000256" key="3">
    <source>
        <dbReference type="ARBA" id="ARBA00015972"/>
    </source>
</evidence>
<evidence type="ECO:0000256" key="8">
    <source>
        <dbReference type="ARBA" id="ARBA00032524"/>
    </source>
</evidence>
<protein>
    <recommendedName>
        <fullName evidence="3 11">DNA-directed RNA polymerase subunit alpha</fullName>
        <shortName evidence="11">RNAP subunit alpha</shortName>
        <ecNumber evidence="2 11">2.7.7.6</ecNumber>
    </recommendedName>
    <alternativeName>
        <fullName evidence="9 11">RNA polymerase subunit alpha</fullName>
    </alternativeName>
    <alternativeName>
        <fullName evidence="8 11">Transcriptase subunit alpha</fullName>
    </alternativeName>
</protein>
<dbReference type="Gene3D" id="1.10.150.20">
    <property type="entry name" value="5' to 3' exonuclease, C-terminal subdomain"/>
    <property type="match status" value="1"/>
</dbReference>
<dbReference type="NCBIfam" id="NF003519">
    <property type="entry name" value="PRK05182.2-5"/>
    <property type="match status" value="1"/>
</dbReference>
<evidence type="ECO:0000313" key="15">
    <source>
        <dbReference type="Proteomes" id="UP000066284"/>
    </source>
</evidence>
<dbReference type="EC" id="2.7.7.6" evidence="2 11"/>
<evidence type="ECO:0000256" key="5">
    <source>
        <dbReference type="ARBA" id="ARBA00022679"/>
    </source>
</evidence>
<dbReference type="GO" id="GO:0046983">
    <property type="term" value="F:protein dimerization activity"/>
    <property type="evidence" value="ECO:0007669"/>
    <property type="project" value="InterPro"/>
</dbReference>
<dbReference type="EMBL" id="LN885086">
    <property type="protein sequence ID" value="CUQ66734.1"/>
    <property type="molecule type" value="Genomic_DNA"/>
</dbReference>
<dbReference type="Gene3D" id="2.170.120.12">
    <property type="entry name" value="DNA-directed RNA polymerase, insert domain"/>
    <property type="match status" value="1"/>
</dbReference>
<reference evidence="15" key="1">
    <citation type="submission" date="2015-09" db="EMBL/GenBank/DDBJ databases">
        <authorList>
            <person name="Daims H."/>
        </authorList>
    </citation>
    <scope>NUCLEOTIDE SEQUENCE [LARGE SCALE GENOMIC DNA]</scope>
</reference>
<keyword evidence="15" id="KW-1185">Reference proteome</keyword>
<dbReference type="FunFam" id="2.170.120.12:FF:000001">
    <property type="entry name" value="DNA-directed RNA polymerase subunit alpha"/>
    <property type="match status" value="1"/>
</dbReference>
<keyword evidence="7 11" id="KW-0804">Transcription</keyword>
<proteinExistence type="inferred from homology"/>
<feature type="compositionally biased region" description="Basic and acidic residues" evidence="12">
    <location>
        <begin position="248"/>
        <end position="269"/>
    </location>
</feature>
<dbReference type="SUPFAM" id="SSF56553">
    <property type="entry name" value="Insert subdomain of RNA polymerase alpha subunit"/>
    <property type="match status" value="1"/>
</dbReference>
<feature type="region of interest" description="Alpha C-terminal domain (alpha-CTD)" evidence="11">
    <location>
        <begin position="267"/>
        <end position="349"/>
    </location>
</feature>
<comment type="subunit">
    <text evidence="11">Homodimer. The RNAP catalytic core consists of 2 alpha, 1 beta, 1 beta' and 1 omega subunit. When a sigma factor is associated with the core the holoenzyme is formed, which can initiate transcription.</text>
</comment>
<feature type="region of interest" description="Alpha N-terminal domain (alpha-NTD)" evidence="11">
    <location>
        <begin position="1"/>
        <end position="249"/>
    </location>
</feature>
<dbReference type="AlphaFoldDB" id="A0A0S4KU95"/>
<keyword evidence="5 11" id="KW-0808">Transferase</keyword>
<dbReference type="SMART" id="SM00662">
    <property type="entry name" value="RPOLD"/>
    <property type="match status" value="1"/>
</dbReference>